<accession>A0AAV5NZD8</accession>
<dbReference type="EMBL" id="BSNX01000075">
    <property type="protein sequence ID" value="GLQ75664.1"/>
    <property type="molecule type" value="Genomic_DNA"/>
</dbReference>
<evidence type="ECO:0000256" key="1">
    <source>
        <dbReference type="SAM" id="Phobius"/>
    </source>
</evidence>
<dbReference type="AlphaFoldDB" id="A0AAV5NZD8"/>
<dbReference type="RefSeq" id="WP_126609953.1">
    <property type="nucleotide sequence ID" value="NZ_AP025145.1"/>
</dbReference>
<comment type="caution">
    <text evidence="2">The sequence shown here is derived from an EMBL/GenBank/DDBJ whole genome shotgun (WGS) entry which is preliminary data.</text>
</comment>
<keyword evidence="1" id="KW-1133">Transmembrane helix</keyword>
<dbReference type="Proteomes" id="UP001156690">
    <property type="component" value="Unassembled WGS sequence"/>
</dbReference>
<feature type="transmembrane region" description="Helical" evidence="1">
    <location>
        <begin position="235"/>
        <end position="254"/>
    </location>
</feature>
<name>A0AAV5NZD8_9VIBR</name>
<sequence length="276" mass="31400">MSLNEVSSLAGADQLDLYPLMSEGEYQFLASMALASTGKDKYKYTVVDRKANTYYDEYKLQELAQFVEKYCLTEIDCDRAKNAIISIWKKDSSERCLNKECWADILNGETDFGFALMSKKDAEKSLGTAFKKIHFTQKRQLFSAYMDKLSSQSQVFVYLTSRERLYSPPIGSMMKKWSGDVNSNLTSTKLNTLLEDINTSSKIQTRGYITEIGNHKGKPVIHINTNIAESLKTTMLAVLTLVIVFVSALTYHLFQLWTLRRTRKPHKNNGDTVEVA</sequence>
<keyword evidence="1" id="KW-0812">Transmembrane</keyword>
<organism evidence="2 3">
    <name type="scientific">Vibrio penaeicida</name>
    <dbReference type="NCBI Taxonomy" id="104609"/>
    <lineage>
        <taxon>Bacteria</taxon>
        <taxon>Pseudomonadati</taxon>
        <taxon>Pseudomonadota</taxon>
        <taxon>Gammaproteobacteria</taxon>
        <taxon>Vibrionales</taxon>
        <taxon>Vibrionaceae</taxon>
        <taxon>Vibrio</taxon>
    </lineage>
</organism>
<evidence type="ECO:0000313" key="3">
    <source>
        <dbReference type="Proteomes" id="UP001156690"/>
    </source>
</evidence>
<gene>
    <name evidence="2" type="ORF">GCM10007932_50270</name>
</gene>
<keyword evidence="3" id="KW-1185">Reference proteome</keyword>
<protein>
    <submittedName>
        <fullName evidence="2">Uncharacterized protein</fullName>
    </submittedName>
</protein>
<keyword evidence="1" id="KW-0472">Membrane</keyword>
<reference evidence="3" key="1">
    <citation type="journal article" date="2019" name="Int. J. Syst. Evol. Microbiol.">
        <title>The Global Catalogue of Microorganisms (GCM) 10K type strain sequencing project: providing services to taxonomists for standard genome sequencing and annotation.</title>
        <authorList>
            <consortium name="The Broad Institute Genomics Platform"/>
            <consortium name="The Broad Institute Genome Sequencing Center for Infectious Disease"/>
            <person name="Wu L."/>
            <person name="Ma J."/>
        </authorList>
    </citation>
    <scope>NUCLEOTIDE SEQUENCE [LARGE SCALE GENOMIC DNA]</scope>
    <source>
        <strain evidence="3">NBRC 15640</strain>
    </source>
</reference>
<proteinExistence type="predicted"/>
<evidence type="ECO:0000313" key="2">
    <source>
        <dbReference type="EMBL" id="GLQ75664.1"/>
    </source>
</evidence>